<dbReference type="InterPro" id="IPR024077">
    <property type="entry name" value="Neurolysin/TOP_dom2"/>
</dbReference>
<sequence length="416" mass="47778">MKAYFVGSNEEELLLVHRYSTYTYHCRVTSGFRIFKLNYDKHEWIEKNDLGDFALFVGDNSSISVMASKIQGCESNCIYFYADCDRVLDFWSVEHILNIKNLRRPTSLRRHRKNNAQPPPPVFPKAPVQTRLYIRLSRPYYDPSPVRLLRRQYAFSTATGLYGFDHLKTPKGFRRFVDDAIERSGELVAYISGMPSSAEIIRAMDEISNTVCSVIDSAELCRQTHPDREFVEEAIKASIRVNEYLHYLNTNHTLYNAVIKAEQEGNLLTNEAHRVAHYLHLDFERSGIHLSAENVDRVNRLSIEISQLCRQFNQNIVNDPGTVDIFPASHMPRNLHHLLKPIYRSTSVVSKDSWRPRGTMNEKGFRITTDPHTLSCVLQGAPNDEVRKMTYIKGNSVPHANLGVLDQLIASCHEFA</sequence>
<reference evidence="3" key="2">
    <citation type="submission" date="2025-08" db="UniProtKB">
        <authorList>
            <consortium name="RefSeq"/>
        </authorList>
    </citation>
    <scope>IDENTIFICATION</scope>
</reference>
<dbReference type="RefSeq" id="XP_016649807.1">
    <property type="nucleotide sequence ID" value="XM_016794321.1"/>
</dbReference>
<feature type="domain" description="KIB1-4 beta-propeller" evidence="1">
    <location>
        <begin position="3"/>
        <end position="83"/>
    </location>
</feature>
<dbReference type="PANTHER" id="PTHR11804">
    <property type="entry name" value="PROTEASE M3 THIMET OLIGOPEPTIDASE-RELATED"/>
    <property type="match status" value="1"/>
</dbReference>
<evidence type="ECO:0000313" key="3">
    <source>
        <dbReference type="RefSeq" id="XP_016649807.1"/>
    </source>
</evidence>
<dbReference type="Pfam" id="PF03478">
    <property type="entry name" value="Beta-prop_KIB1-4"/>
    <property type="match status" value="1"/>
</dbReference>
<accession>A0ABM1LQY0</accession>
<keyword evidence="2" id="KW-1185">Reference proteome</keyword>
<dbReference type="Proteomes" id="UP000694861">
    <property type="component" value="Linkage group LG5"/>
</dbReference>
<dbReference type="Gene3D" id="1.10.1370.10">
    <property type="entry name" value="Neurolysin, domain 3"/>
    <property type="match status" value="1"/>
</dbReference>
<dbReference type="PANTHER" id="PTHR11804:SF79">
    <property type="entry name" value="MITOCHONDRIAL INTERMEDIATE PEPTIDASE"/>
    <property type="match status" value="1"/>
</dbReference>
<organism evidence="2 3">
    <name type="scientific">Prunus mume</name>
    <name type="common">Japanese apricot</name>
    <name type="synonym">Armeniaca mume</name>
    <dbReference type="NCBI Taxonomy" id="102107"/>
    <lineage>
        <taxon>Eukaryota</taxon>
        <taxon>Viridiplantae</taxon>
        <taxon>Streptophyta</taxon>
        <taxon>Embryophyta</taxon>
        <taxon>Tracheophyta</taxon>
        <taxon>Spermatophyta</taxon>
        <taxon>Magnoliopsida</taxon>
        <taxon>eudicotyledons</taxon>
        <taxon>Gunneridae</taxon>
        <taxon>Pentapetalae</taxon>
        <taxon>rosids</taxon>
        <taxon>fabids</taxon>
        <taxon>Rosales</taxon>
        <taxon>Rosaceae</taxon>
        <taxon>Amygdaloideae</taxon>
        <taxon>Amygdaleae</taxon>
        <taxon>Prunus</taxon>
    </lineage>
</organism>
<protein>
    <submittedName>
        <fullName evidence="3">Probable mitochondrial intermediate peptidase, mitochondrial</fullName>
    </submittedName>
</protein>
<evidence type="ECO:0000313" key="2">
    <source>
        <dbReference type="Proteomes" id="UP000694861"/>
    </source>
</evidence>
<dbReference type="InterPro" id="IPR045090">
    <property type="entry name" value="Pept_M3A_M3B"/>
</dbReference>
<dbReference type="SUPFAM" id="SSF55486">
    <property type="entry name" value="Metalloproteases ('zincins'), catalytic domain"/>
    <property type="match status" value="1"/>
</dbReference>
<reference evidence="2" key="1">
    <citation type="journal article" date="2012" name="Nat. Commun.">
        <title>The genome of Prunus mume.</title>
        <authorList>
            <person name="Zhang Q."/>
            <person name="Chen W."/>
            <person name="Sun L."/>
            <person name="Zhao F."/>
            <person name="Huang B."/>
            <person name="Yang W."/>
            <person name="Tao Y."/>
            <person name="Wang J."/>
            <person name="Yuan Z."/>
            <person name="Fan G."/>
            <person name="Xing Z."/>
            <person name="Han C."/>
            <person name="Pan H."/>
            <person name="Zhong X."/>
            <person name="Shi W."/>
            <person name="Liang X."/>
            <person name="Du D."/>
            <person name="Sun F."/>
            <person name="Xu Z."/>
            <person name="Hao R."/>
            <person name="Lv T."/>
            <person name="Lv Y."/>
            <person name="Zheng Z."/>
            <person name="Sun M."/>
            <person name="Luo L."/>
            <person name="Cai M."/>
            <person name="Gao Y."/>
            <person name="Wang J."/>
            <person name="Yin Y."/>
            <person name="Xu X."/>
            <person name="Cheng T."/>
            <person name="Wang J."/>
        </authorList>
    </citation>
    <scope>NUCLEOTIDE SEQUENCE [LARGE SCALE GENOMIC DNA]</scope>
</reference>
<gene>
    <name evidence="3" type="primary">LOC103333437</name>
</gene>
<name>A0ABM1LQY0_PRUMU</name>
<dbReference type="GeneID" id="103333437"/>
<dbReference type="InterPro" id="IPR005174">
    <property type="entry name" value="KIB1-4_b-propeller"/>
</dbReference>
<proteinExistence type="predicted"/>
<evidence type="ECO:0000259" key="1">
    <source>
        <dbReference type="Pfam" id="PF03478"/>
    </source>
</evidence>